<accession>A0AAV2G724</accession>
<dbReference type="AlphaFoldDB" id="A0AAV2G724"/>
<name>A0AAV2G724_9ROSI</name>
<evidence type="ECO:0000313" key="2">
    <source>
        <dbReference type="EMBL" id="CAL1406291.1"/>
    </source>
</evidence>
<feature type="region of interest" description="Disordered" evidence="1">
    <location>
        <begin position="265"/>
        <end position="307"/>
    </location>
</feature>
<feature type="compositionally biased region" description="Low complexity" evidence="1">
    <location>
        <begin position="225"/>
        <end position="242"/>
    </location>
</feature>
<dbReference type="PANTHER" id="PTHR31286:SF99">
    <property type="entry name" value="DUF4283 DOMAIN-CONTAINING PROTEIN"/>
    <property type="match status" value="1"/>
</dbReference>
<protein>
    <recommendedName>
        <fullName evidence="4">CCHC-type domain-containing protein</fullName>
    </recommendedName>
</protein>
<evidence type="ECO:0000256" key="1">
    <source>
        <dbReference type="SAM" id="MobiDB-lite"/>
    </source>
</evidence>
<evidence type="ECO:0000313" key="3">
    <source>
        <dbReference type="Proteomes" id="UP001497516"/>
    </source>
</evidence>
<evidence type="ECO:0008006" key="4">
    <source>
        <dbReference type="Google" id="ProtNLM"/>
    </source>
</evidence>
<reference evidence="2 3" key="1">
    <citation type="submission" date="2024-04" db="EMBL/GenBank/DDBJ databases">
        <authorList>
            <person name="Fracassetti M."/>
        </authorList>
    </citation>
    <scope>NUCLEOTIDE SEQUENCE [LARGE SCALE GENOMIC DNA]</scope>
</reference>
<dbReference type="InterPro" id="IPR040256">
    <property type="entry name" value="At4g02000-like"/>
</dbReference>
<dbReference type="EMBL" id="OZ034821">
    <property type="protein sequence ID" value="CAL1406291.1"/>
    <property type="molecule type" value="Genomic_DNA"/>
</dbReference>
<dbReference type="PANTHER" id="PTHR31286">
    <property type="entry name" value="GLYCINE-RICH CELL WALL STRUCTURAL PROTEIN 1.8-LIKE"/>
    <property type="match status" value="1"/>
</dbReference>
<gene>
    <name evidence="2" type="ORF">LTRI10_LOCUS46027</name>
</gene>
<organism evidence="2 3">
    <name type="scientific">Linum trigynum</name>
    <dbReference type="NCBI Taxonomy" id="586398"/>
    <lineage>
        <taxon>Eukaryota</taxon>
        <taxon>Viridiplantae</taxon>
        <taxon>Streptophyta</taxon>
        <taxon>Embryophyta</taxon>
        <taxon>Tracheophyta</taxon>
        <taxon>Spermatophyta</taxon>
        <taxon>Magnoliopsida</taxon>
        <taxon>eudicotyledons</taxon>
        <taxon>Gunneridae</taxon>
        <taxon>Pentapetalae</taxon>
        <taxon>rosids</taxon>
        <taxon>fabids</taxon>
        <taxon>Malpighiales</taxon>
        <taxon>Linaceae</taxon>
        <taxon>Linum</taxon>
    </lineage>
</organism>
<proteinExistence type="predicted"/>
<sequence>MVVWVHFPGLPRAKFARMAVEVDLSKPVLPRIRLDGRWQKFDYENLPVVCFECGKVGHTNVSFPTLDRGPYGEADRGSLASAVIVVGDSTPEANAGFGPWMIVSRKSQRNQKVTATIGKLEQVLVITNGPKKGDEPKESDIAGKSSSQKSAKSQQKQRQQIGENQTMKREGKSKGNSKWKGKVTEQVGHVEKGLFGPKPNLEEASSTGPSHTSNKAISPTPQDMGSRLVVSGSSGSIGKGPVLDTLTGPATQIIAGGNGSKIHIVETQPYQPHAPRLVNPEMPPAVSRTKSKKEGREKKGRNKEKRVSLTLQQIKEWTKATKPKAVAEVESMKNEEAKKMVMKMSGIESTHAAPGL</sequence>
<feature type="compositionally biased region" description="Polar residues" evidence="1">
    <location>
        <begin position="203"/>
        <end position="223"/>
    </location>
</feature>
<feature type="region of interest" description="Disordered" evidence="1">
    <location>
        <begin position="128"/>
        <end position="245"/>
    </location>
</feature>
<feature type="compositionally biased region" description="Low complexity" evidence="1">
    <location>
        <begin position="144"/>
        <end position="160"/>
    </location>
</feature>
<keyword evidence="3" id="KW-1185">Reference proteome</keyword>
<dbReference type="Proteomes" id="UP001497516">
    <property type="component" value="Chromosome 8"/>
</dbReference>
<feature type="compositionally biased region" description="Basic and acidic residues" evidence="1">
    <location>
        <begin position="131"/>
        <end position="141"/>
    </location>
</feature>